<evidence type="ECO:0000313" key="2">
    <source>
        <dbReference type="Proteomes" id="UP000475862"/>
    </source>
</evidence>
<name>A0A6G0U519_APHGL</name>
<keyword evidence="2" id="KW-1185">Reference proteome</keyword>
<organism evidence="1 2">
    <name type="scientific">Aphis glycines</name>
    <name type="common">Soybean aphid</name>
    <dbReference type="NCBI Taxonomy" id="307491"/>
    <lineage>
        <taxon>Eukaryota</taxon>
        <taxon>Metazoa</taxon>
        <taxon>Ecdysozoa</taxon>
        <taxon>Arthropoda</taxon>
        <taxon>Hexapoda</taxon>
        <taxon>Insecta</taxon>
        <taxon>Pterygota</taxon>
        <taxon>Neoptera</taxon>
        <taxon>Paraneoptera</taxon>
        <taxon>Hemiptera</taxon>
        <taxon>Sternorrhyncha</taxon>
        <taxon>Aphidomorpha</taxon>
        <taxon>Aphidoidea</taxon>
        <taxon>Aphididae</taxon>
        <taxon>Aphidini</taxon>
        <taxon>Aphis</taxon>
        <taxon>Aphis</taxon>
    </lineage>
</organism>
<accession>A0A6G0U519</accession>
<proteinExistence type="predicted"/>
<evidence type="ECO:0008006" key="3">
    <source>
        <dbReference type="Google" id="ProtNLM"/>
    </source>
</evidence>
<protein>
    <recommendedName>
        <fullName evidence="3">MULE transposase domain-containing protein</fullName>
    </recommendedName>
</protein>
<reference evidence="1 2" key="1">
    <citation type="submission" date="2019-08" db="EMBL/GenBank/DDBJ databases">
        <title>The genome of the soybean aphid Biotype 1, its phylome, world population structure and adaptation to the North American continent.</title>
        <authorList>
            <person name="Giordano R."/>
            <person name="Donthu R.K."/>
            <person name="Hernandez A.G."/>
            <person name="Wright C.L."/>
            <person name="Zimin A.V."/>
        </authorList>
    </citation>
    <scope>NUCLEOTIDE SEQUENCE [LARGE SCALE GENOMIC DNA]</scope>
    <source>
        <tissue evidence="1">Whole aphids</tissue>
    </source>
</reference>
<dbReference type="Proteomes" id="UP000475862">
    <property type="component" value="Unassembled WGS sequence"/>
</dbReference>
<dbReference type="AlphaFoldDB" id="A0A6G0U519"/>
<dbReference type="EMBL" id="VYZN01000002">
    <property type="protein sequence ID" value="KAE9544174.1"/>
    <property type="molecule type" value="Genomic_DNA"/>
</dbReference>
<gene>
    <name evidence="1" type="ORF">AGLY_001353</name>
</gene>
<evidence type="ECO:0000313" key="1">
    <source>
        <dbReference type="EMBL" id="KAE9544174.1"/>
    </source>
</evidence>
<comment type="caution">
    <text evidence="1">The sequence shown here is derived from an EMBL/GenBank/DDBJ whole genome shotgun (WGS) entry which is preliminary data.</text>
</comment>
<sequence>MKPSILTHLRRFLKDQLKIAYYKRNRIISEEKSIMFYLNAQKNNNCNNKMGILMKFEISTKMYLAMKSTIENNKKKFLDFNMGGGSVKQFWKKMITINDDIAGQQSYTTFFCLIAKVRLGNLLSDRKIEMRIRSELKLSVISWRVLVLSLRALHAIFSSISNFYKHILSTYVMHKSSTLCSKISLTRINWNSRLSELMKVRIKQNNQNLIVLIVVIYYKNRLSMTPIHNFYFVLINSSLVFIHSSKMGNIENIYIDFEISIHNAINYVWPLTNVVDFILDNLGIEQYKKNYIANDSTFPSEIWAENIYSIYRATNACESFHSKFNSQFYFPHPIQFQYNKTIKERN</sequence>